<keyword evidence="2" id="KW-1003">Cell membrane</keyword>
<evidence type="ECO:0000313" key="7">
    <source>
        <dbReference type="EMBL" id="MBB6054564.1"/>
    </source>
</evidence>
<dbReference type="PANTHER" id="PTHR30086:SF20">
    <property type="entry name" value="ARGININE EXPORTER PROTEIN ARGO-RELATED"/>
    <property type="match status" value="1"/>
</dbReference>
<feature type="transmembrane region" description="Helical" evidence="6">
    <location>
        <begin position="151"/>
        <end position="175"/>
    </location>
</feature>
<reference evidence="7 8" key="1">
    <citation type="submission" date="2020-08" db="EMBL/GenBank/DDBJ databases">
        <title>Genomic Encyclopedia of Type Strains, Phase IV (KMG-IV): sequencing the most valuable type-strain genomes for metagenomic binning, comparative biology and taxonomic classification.</title>
        <authorList>
            <person name="Goeker M."/>
        </authorList>
    </citation>
    <scope>NUCLEOTIDE SEQUENCE [LARGE SCALE GENOMIC DNA]</scope>
    <source>
        <strain evidence="7 8">DSM 22975</strain>
    </source>
</reference>
<dbReference type="PANTHER" id="PTHR30086">
    <property type="entry name" value="ARGININE EXPORTER PROTEIN ARGO"/>
    <property type="match status" value="1"/>
</dbReference>
<evidence type="ECO:0000256" key="5">
    <source>
        <dbReference type="ARBA" id="ARBA00023136"/>
    </source>
</evidence>
<feature type="transmembrane region" description="Helical" evidence="6">
    <location>
        <begin position="44"/>
        <end position="62"/>
    </location>
</feature>
<dbReference type="GO" id="GO:0015171">
    <property type="term" value="F:amino acid transmembrane transporter activity"/>
    <property type="evidence" value="ECO:0007669"/>
    <property type="project" value="TreeGrafter"/>
</dbReference>
<evidence type="ECO:0000313" key="8">
    <source>
        <dbReference type="Proteomes" id="UP000585721"/>
    </source>
</evidence>
<gene>
    <name evidence="7" type="ORF">HNR75_000429</name>
</gene>
<dbReference type="Proteomes" id="UP000585721">
    <property type="component" value="Unassembled WGS sequence"/>
</dbReference>
<feature type="transmembrane region" description="Helical" evidence="6">
    <location>
        <begin position="68"/>
        <end position="91"/>
    </location>
</feature>
<dbReference type="InterPro" id="IPR001123">
    <property type="entry name" value="LeuE-type"/>
</dbReference>
<feature type="transmembrane region" description="Helical" evidence="6">
    <location>
        <begin position="187"/>
        <end position="208"/>
    </location>
</feature>
<keyword evidence="8" id="KW-1185">Reference proteome</keyword>
<dbReference type="Pfam" id="PF01810">
    <property type="entry name" value="LysE"/>
    <property type="match status" value="1"/>
</dbReference>
<name>A0A841G5Z4_9GAMM</name>
<dbReference type="EMBL" id="JACHGR010000001">
    <property type="protein sequence ID" value="MBB6054564.1"/>
    <property type="molecule type" value="Genomic_DNA"/>
</dbReference>
<feature type="transmembrane region" description="Helical" evidence="6">
    <location>
        <begin position="12"/>
        <end position="32"/>
    </location>
</feature>
<evidence type="ECO:0000256" key="1">
    <source>
        <dbReference type="ARBA" id="ARBA00004651"/>
    </source>
</evidence>
<evidence type="ECO:0000256" key="6">
    <source>
        <dbReference type="SAM" id="Phobius"/>
    </source>
</evidence>
<dbReference type="AlphaFoldDB" id="A0A841G5Z4"/>
<proteinExistence type="predicted"/>
<evidence type="ECO:0000256" key="4">
    <source>
        <dbReference type="ARBA" id="ARBA00022989"/>
    </source>
</evidence>
<dbReference type="RefSeq" id="WP_223157723.1">
    <property type="nucleotide sequence ID" value="NZ_JACHGR010000001.1"/>
</dbReference>
<comment type="caution">
    <text evidence="7">The sequence shown here is derived from an EMBL/GenBank/DDBJ whole genome shotgun (WGS) entry which is preliminary data.</text>
</comment>
<organism evidence="7 8">
    <name type="scientific">Tolumonas osonensis</name>
    <dbReference type="NCBI Taxonomy" id="675874"/>
    <lineage>
        <taxon>Bacteria</taxon>
        <taxon>Pseudomonadati</taxon>
        <taxon>Pseudomonadota</taxon>
        <taxon>Gammaproteobacteria</taxon>
        <taxon>Aeromonadales</taxon>
        <taxon>Aeromonadaceae</taxon>
        <taxon>Tolumonas</taxon>
    </lineage>
</organism>
<evidence type="ECO:0000256" key="3">
    <source>
        <dbReference type="ARBA" id="ARBA00022692"/>
    </source>
</evidence>
<feature type="transmembrane region" description="Helical" evidence="6">
    <location>
        <begin position="112"/>
        <end position="131"/>
    </location>
</feature>
<protein>
    <submittedName>
        <fullName evidence="7">L-lysine exporter family protein LysE/ArgO</fullName>
    </submittedName>
</protein>
<sequence>MEKRMLNAAIYLQGMLVGASLIMPIGAQNAFVLERGIRRNHAMLVAGLCFLADTLLIALGVGGAGKMIAGSVTLQLVLTVGGAAFLLRYGWSSLQRAWRATTSSLAEKGTMSRIQAVGMTLAVTLLNPHVYLDTVMIQGAVAGQYPRTQQLSFALGSISASLLWFFGLALLASWLAPQLQRVRVQQCIDAGVGCIMWLIALGLLRHGVSLV</sequence>
<dbReference type="GO" id="GO:0005886">
    <property type="term" value="C:plasma membrane"/>
    <property type="evidence" value="ECO:0007669"/>
    <property type="project" value="UniProtKB-SubCell"/>
</dbReference>
<keyword evidence="4 6" id="KW-1133">Transmembrane helix</keyword>
<evidence type="ECO:0000256" key="2">
    <source>
        <dbReference type="ARBA" id="ARBA00022475"/>
    </source>
</evidence>
<accession>A0A841G5Z4</accession>
<keyword evidence="3 6" id="KW-0812">Transmembrane</keyword>
<comment type="subcellular location">
    <subcellularLocation>
        <location evidence="1">Cell membrane</location>
        <topology evidence="1">Multi-pass membrane protein</topology>
    </subcellularLocation>
</comment>
<keyword evidence="5 6" id="KW-0472">Membrane</keyword>